<dbReference type="GeneID" id="19134217"/>
<dbReference type="RefSeq" id="XP_007703011.1">
    <property type="nucleotide sequence ID" value="XM_007704821.1"/>
</dbReference>
<keyword evidence="2" id="KW-1185">Reference proteome</keyword>
<reference evidence="1 2" key="1">
    <citation type="journal article" date="2012" name="PLoS Pathog.">
        <title>Diverse lifestyles and strategies of plant pathogenesis encoded in the genomes of eighteen Dothideomycetes fungi.</title>
        <authorList>
            <person name="Ohm R.A."/>
            <person name="Feau N."/>
            <person name="Henrissat B."/>
            <person name="Schoch C.L."/>
            <person name="Horwitz B.A."/>
            <person name="Barry K.W."/>
            <person name="Condon B.J."/>
            <person name="Copeland A.C."/>
            <person name="Dhillon B."/>
            <person name="Glaser F."/>
            <person name="Hesse C.N."/>
            <person name="Kosti I."/>
            <person name="LaButti K."/>
            <person name="Lindquist E.A."/>
            <person name="Lucas S."/>
            <person name="Salamov A.A."/>
            <person name="Bradshaw R.E."/>
            <person name="Ciuffetti L."/>
            <person name="Hamelin R.C."/>
            <person name="Kema G.H.J."/>
            <person name="Lawrence C."/>
            <person name="Scott J.A."/>
            <person name="Spatafora J.W."/>
            <person name="Turgeon B.G."/>
            <person name="de Wit P.J.G.M."/>
            <person name="Zhong S."/>
            <person name="Goodwin S.B."/>
            <person name="Grigoriev I.V."/>
        </authorList>
    </citation>
    <scope>NUCLEOTIDE SEQUENCE [LARGE SCALE GENOMIC DNA]</scope>
    <source>
        <strain evidence="2">ND90Pr / ATCC 201652</strain>
    </source>
</reference>
<proteinExistence type="predicted"/>
<dbReference type="OMA" id="WAKPESV"/>
<evidence type="ECO:0000313" key="1">
    <source>
        <dbReference type="EMBL" id="EMD61744.1"/>
    </source>
</evidence>
<dbReference type="EMBL" id="KB445648">
    <property type="protein sequence ID" value="EMD61744.1"/>
    <property type="molecule type" value="Genomic_DNA"/>
</dbReference>
<dbReference type="OrthoDB" id="3476937at2759"/>
<dbReference type="HOGENOM" id="CLU_106851_0_0_1"/>
<reference evidence="2" key="2">
    <citation type="journal article" date="2013" name="PLoS Genet.">
        <title>Comparative genome structure, secondary metabolite, and effector coding capacity across Cochliobolus pathogens.</title>
        <authorList>
            <person name="Condon B.J."/>
            <person name="Leng Y."/>
            <person name="Wu D."/>
            <person name="Bushley K.E."/>
            <person name="Ohm R.A."/>
            <person name="Otillar R."/>
            <person name="Martin J."/>
            <person name="Schackwitz W."/>
            <person name="Grimwood J."/>
            <person name="MohdZainudin N."/>
            <person name="Xue C."/>
            <person name="Wang R."/>
            <person name="Manning V.A."/>
            <person name="Dhillon B."/>
            <person name="Tu Z.J."/>
            <person name="Steffenson B.J."/>
            <person name="Salamov A."/>
            <person name="Sun H."/>
            <person name="Lowry S."/>
            <person name="LaButti K."/>
            <person name="Han J."/>
            <person name="Copeland A."/>
            <person name="Lindquist E."/>
            <person name="Barry K."/>
            <person name="Schmutz J."/>
            <person name="Baker S.E."/>
            <person name="Ciuffetti L.M."/>
            <person name="Grigoriev I.V."/>
            <person name="Zhong S."/>
            <person name="Turgeon B.G."/>
        </authorList>
    </citation>
    <scope>NUCLEOTIDE SEQUENCE [LARGE SCALE GENOMIC DNA]</scope>
    <source>
        <strain evidence="2">ND90Pr / ATCC 201652</strain>
    </source>
</reference>
<evidence type="ECO:0000313" key="2">
    <source>
        <dbReference type="Proteomes" id="UP000016934"/>
    </source>
</evidence>
<dbReference type="AlphaFoldDB" id="M2R3F9"/>
<gene>
    <name evidence="1" type="ORF">COCSADRAFT_202118</name>
</gene>
<dbReference type="eggNOG" id="ENOG502SXCJ">
    <property type="taxonomic scope" value="Eukaryota"/>
</dbReference>
<dbReference type="Proteomes" id="UP000016934">
    <property type="component" value="Unassembled WGS sequence"/>
</dbReference>
<dbReference type="KEGG" id="bsc:COCSADRAFT_202118"/>
<protein>
    <submittedName>
        <fullName evidence="1">Uncharacterized protein</fullName>
    </submittedName>
</protein>
<accession>M2R3F9</accession>
<organism evidence="1 2">
    <name type="scientific">Cochliobolus sativus (strain ND90Pr / ATCC 201652)</name>
    <name type="common">Common root rot and spot blotch fungus</name>
    <name type="synonym">Bipolaris sorokiniana</name>
    <dbReference type="NCBI Taxonomy" id="665912"/>
    <lineage>
        <taxon>Eukaryota</taxon>
        <taxon>Fungi</taxon>
        <taxon>Dikarya</taxon>
        <taxon>Ascomycota</taxon>
        <taxon>Pezizomycotina</taxon>
        <taxon>Dothideomycetes</taxon>
        <taxon>Pleosporomycetidae</taxon>
        <taxon>Pleosporales</taxon>
        <taxon>Pleosporineae</taxon>
        <taxon>Pleosporaceae</taxon>
        <taxon>Bipolaris</taxon>
    </lineage>
</organism>
<sequence length="205" mass="23441">MQLYSNRCTYDLSQPQDLARLTRPYTLLVTIPTETGPASTISYWAPPGFQPYHFQLRTTLNPAQIQLVQFHEDHGIVRIAAREPDFESFFRQKLEHLQTSSHDAKMVSKLVANLRCHEVNEGVELRVFSILIFGDENGNLVPEGCNLLWKWAKEQSQYRKSGFWDHRLAQVLVDAEWTAGKGVVILAKGVDEEEYEKVVKGAIKP</sequence>
<name>M2R3F9_COCSN</name>